<protein>
    <submittedName>
        <fullName evidence="1">Uncharacterized protein</fullName>
    </submittedName>
</protein>
<dbReference type="EMBL" id="GBXM01003466">
    <property type="protein sequence ID" value="JAI05112.1"/>
    <property type="molecule type" value="Transcribed_RNA"/>
</dbReference>
<name>A0A0E9XRP6_ANGAN</name>
<reference evidence="1" key="1">
    <citation type="submission" date="2014-11" db="EMBL/GenBank/DDBJ databases">
        <authorList>
            <person name="Amaro Gonzalez C."/>
        </authorList>
    </citation>
    <scope>NUCLEOTIDE SEQUENCE</scope>
</reference>
<evidence type="ECO:0000313" key="1">
    <source>
        <dbReference type="EMBL" id="JAI05112.1"/>
    </source>
</evidence>
<reference evidence="1" key="2">
    <citation type="journal article" date="2015" name="Fish Shellfish Immunol.">
        <title>Early steps in the European eel (Anguilla anguilla)-Vibrio vulnificus interaction in the gills: Role of the RtxA13 toxin.</title>
        <authorList>
            <person name="Callol A."/>
            <person name="Pajuelo D."/>
            <person name="Ebbesson L."/>
            <person name="Teles M."/>
            <person name="MacKenzie S."/>
            <person name="Amaro C."/>
        </authorList>
    </citation>
    <scope>NUCLEOTIDE SEQUENCE</scope>
</reference>
<organism evidence="1">
    <name type="scientific">Anguilla anguilla</name>
    <name type="common">European freshwater eel</name>
    <name type="synonym">Muraena anguilla</name>
    <dbReference type="NCBI Taxonomy" id="7936"/>
    <lineage>
        <taxon>Eukaryota</taxon>
        <taxon>Metazoa</taxon>
        <taxon>Chordata</taxon>
        <taxon>Craniata</taxon>
        <taxon>Vertebrata</taxon>
        <taxon>Euteleostomi</taxon>
        <taxon>Actinopterygii</taxon>
        <taxon>Neopterygii</taxon>
        <taxon>Teleostei</taxon>
        <taxon>Anguilliformes</taxon>
        <taxon>Anguillidae</taxon>
        <taxon>Anguilla</taxon>
    </lineage>
</organism>
<accession>A0A0E9XRP6</accession>
<proteinExistence type="predicted"/>
<sequence length="45" mass="5464">MGFLRCHMHKAYLFFDRMTKKMWSGELYFLKMTFTLLKTVHATVC</sequence>
<dbReference type="AlphaFoldDB" id="A0A0E9XRP6"/>